<keyword evidence="2" id="KW-1185">Reference proteome</keyword>
<protein>
    <submittedName>
        <fullName evidence="1">Uncharacterized protein</fullName>
    </submittedName>
</protein>
<name>A0ACD3SPD4_9BURK</name>
<organism evidence="1 2">
    <name type="scientific">Imbroritus primus</name>
    <dbReference type="NCBI Taxonomy" id="3058603"/>
    <lineage>
        <taxon>Bacteria</taxon>
        <taxon>Pseudomonadati</taxon>
        <taxon>Pseudomonadota</taxon>
        <taxon>Betaproteobacteria</taxon>
        <taxon>Burkholderiales</taxon>
        <taxon>Burkholderiaceae</taxon>
        <taxon>Imbroritus</taxon>
    </lineage>
</organism>
<evidence type="ECO:0000313" key="1">
    <source>
        <dbReference type="EMBL" id="TMS58022.1"/>
    </source>
</evidence>
<dbReference type="EMBL" id="AKCV02000016">
    <property type="protein sequence ID" value="TMS58022.1"/>
    <property type="molecule type" value="Genomic_DNA"/>
</dbReference>
<gene>
    <name evidence="1" type="ORF">MW7_009660</name>
</gene>
<dbReference type="Proteomes" id="UP000004277">
    <property type="component" value="Unassembled WGS sequence"/>
</dbReference>
<accession>A0ACD3SPD4</accession>
<comment type="caution">
    <text evidence="1">The sequence shown here is derived from an EMBL/GenBank/DDBJ whole genome shotgun (WGS) entry which is preliminary data.</text>
</comment>
<proteinExistence type="predicted"/>
<sequence length="183" mass="20080">MRNAARTLSVLALAGLLAACASKKPAEEEEGIVDFFAPKPFHETSVPLPAPPVDKDAIPFYVGQSPLKFAVDPKSVAVGSDDVVRYTVIITSPSGARNVSFEGIRCQTRERKLYATLRISDNTWTRNMSKDEDGWQVMNSLAANSYGRALANDYFCDGRTVAGSAQSLVQRMRNEGFRKPLTY</sequence>
<evidence type="ECO:0000313" key="2">
    <source>
        <dbReference type="Proteomes" id="UP000004277"/>
    </source>
</evidence>
<reference evidence="1" key="1">
    <citation type="submission" date="2019-05" db="EMBL/GenBank/DDBJ databases">
        <title>Revised genome assembly of Burkholderiaceae (previously Ralstonia) sp. PBA.</title>
        <authorList>
            <person name="Gan H.M."/>
        </authorList>
    </citation>
    <scope>NUCLEOTIDE SEQUENCE</scope>
    <source>
        <strain evidence="1">PBA</strain>
    </source>
</reference>